<sequence length="136" mass="14472">MLTIRSFLALPLLPLLALLLPLVSADPVPGLLPKIPILDALLALGASPPPPILRTTHPSPQCAAINQGQLMCCRATVAGDIQLVVWLAELYGYNLNPNDINGLNCDTNIDTCPGVKVCCQVTGLTPLLALWCHDYP</sequence>
<gene>
    <name evidence="2" type="ORF">QBC33DRAFT_64815</name>
</gene>
<feature type="chain" id="PRO_5042510846" description="Hydrophobin" evidence="1">
    <location>
        <begin position="26"/>
        <end position="136"/>
    </location>
</feature>
<dbReference type="GeneID" id="85316137"/>
<name>A0AAJ0C0L0_9PEZI</name>
<reference evidence="2" key="1">
    <citation type="submission" date="2023-06" db="EMBL/GenBank/DDBJ databases">
        <title>Genome-scale phylogeny and comparative genomics of the fungal order Sordariales.</title>
        <authorList>
            <consortium name="Lawrence Berkeley National Laboratory"/>
            <person name="Hensen N."/>
            <person name="Bonometti L."/>
            <person name="Westerberg I."/>
            <person name="Brannstrom I.O."/>
            <person name="Guillou S."/>
            <person name="Cros-Aarteil S."/>
            <person name="Calhoun S."/>
            <person name="Haridas S."/>
            <person name="Kuo A."/>
            <person name="Mondo S."/>
            <person name="Pangilinan J."/>
            <person name="Riley R."/>
            <person name="Labutti K."/>
            <person name="Andreopoulos B."/>
            <person name="Lipzen A."/>
            <person name="Chen C."/>
            <person name="Yanf M."/>
            <person name="Daum C."/>
            <person name="Ng V."/>
            <person name="Clum A."/>
            <person name="Steindorff A."/>
            <person name="Ohm R."/>
            <person name="Martin F."/>
            <person name="Silar P."/>
            <person name="Natvig D."/>
            <person name="Lalanne C."/>
            <person name="Gautier V."/>
            <person name="Ament-Velasquez S.L."/>
            <person name="Kruys A."/>
            <person name="Hutchinson M.I."/>
            <person name="Powell A.J."/>
            <person name="Barry K."/>
            <person name="Miller A.N."/>
            <person name="Grigoriev I.V."/>
            <person name="Debuchy R."/>
            <person name="Gladieux P."/>
            <person name="Thoren M.H."/>
            <person name="Johannesson H."/>
        </authorList>
    </citation>
    <scope>NUCLEOTIDE SEQUENCE</scope>
    <source>
        <strain evidence="2">8032-3</strain>
    </source>
</reference>
<protein>
    <recommendedName>
        <fullName evidence="4">Hydrophobin</fullName>
    </recommendedName>
</protein>
<comment type="caution">
    <text evidence="2">The sequence shown here is derived from an EMBL/GenBank/DDBJ whole genome shotgun (WGS) entry which is preliminary data.</text>
</comment>
<proteinExistence type="predicted"/>
<evidence type="ECO:0000313" key="2">
    <source>
        <dbReference type="EMBL" id="KAK1767297.1"/>
    </source>
</evidence>
<keyword evidence="3" id="KW-1185">Reference proteome</keyword>
<dbReference type="EMBL" id="MU839008">
    <property type="protein sequence ID" value="KAK1767297.1"/>
    <property type="molecule type" value="Genomic_DNA"/>
</dbReference>
<evidence type="ECO:0008006" key="4">
    <source>
        <dbReference type="Google" id="ProtNLM"/>
    </source>
</evidence>
<dbReference type="RefSeq" id="XP_060283510.1">
    <property type="nucleotide sequence ID" value="XM_060432950.1"/>
</dbReference>
<evidence type="ECO:0000313" key="3">
    <source>
        <dbReference type="Proteomes" id="UP001244011"/>
    </source>
</evidence>
<organism evidence="2 3">
    <name type="scientific">Phialemonium atrogriseum</name>
    <dbReference type="NCBI Taxonomy" id="1093897"/>
    <lineage>
        <taxon>Eukaryota</taxon>
        <taxon>Fungi</taxon>
        <taxon>Dikarya</taxon>
        <taxon>Ascomycota</taxon>
        <taxon>Pezizomycotina</taxon>
        <taxon>Sordariomycetes</taxon>
        <taxon>Sordariomycetidae</taxon>
        <taxon>Cephalothecales</taxon>
        <taxon>Cephalothecaceae</taxon>
        <taxon>Phialemonium</taxon>
    </lineage>
</organism>
<evidence type="ECO:0000256" key="1">
    <source>
        <dbReference type="SAM" id="SignalP"/>
    </source>
</evidence>
<feature type="signal peptide" evidence="1">
    <location>
        <begin position="1"/>
        <end position="25"/>
    </location>
</feature>
<dbReference type="Proteomes" id="UP001244011">
    <property type="component" value="Unassembled WGS sequence"/>
</dbReference>
<accession>A0AAJ0C0L0</accession>
<keyword evidence="1" id="KW-0732">Signal</keyword>
<dbReference type="AlphaFoldDB" id="A0AAJ0C0L0"/>